<organism evidence="3 4">
    <name type="scientific">Novosphingobium album</name>
    <name type="common">ex Hu et al. 2023</name>
    <dbReference type="NCBI Taxonomy" id="2930093"/>
    <lineage>
        <taxon>Bacteria</taxon>
        <taxon>Pseudomonadati</taxon>
        <taxon>Pseudomonadota</taxon>
        <taxon>Alphaproteobacteria</taxon>
        <taxon>Sphingomonadales</taxon>
        <taxon>Sphingomonadaceae</taxon>
        <taxon>Novosphingobium</taxon>
    </lineage>
</organism>
<sequence>MTKFRTTLTAAAVLAALALTSTADAKGTVRVRGTNGHAAATAGQRGVAGRAGGTMVAEDGTVTHASGGGFVGANGARGARASSTSVSPDGTVSHQGAAATSGANGSASTQGGFTRNADGTTSGSRSTNATNAYTGNSYSGSTTVDNGQVSHTGTCTNASGAVIPCR</sequence>
<feature type="chain" id="PRO_5046662863" evidence="2">
    <location>
        <begin position="26"/>
        <end position="166"/>
    </location>
</feature>
<dbReference type="Proteomes" id="UP001162880">
    <property type="component" value="Unassembled WGS sequence"/>
</dbReference>
<comment type="caution">
    <text evidence="3">The sequence shown here is derived from an EMBL/GenBank/DDBJ whole genome shotgun (WGS) entry which is preliminary data.</text>
</comment>
<evidence type="ECO:0000313" key="3">
    <source>
        <dbReference type="EMBL" id="MCJ2179255.1"/>
    </source>
</evidence>
<name>A0ABT0B2J3_9SPHN</name>
<protein>
    <submittedName>
        <fullName evidence="3">Uncharacterized protein</fullName>
    </submittedName>
</protein>
<proteinExistence type="predicted"/>
<dbReference type="EMBL" id="JALHLE010000017">
    <property type="protein sequence ID" value="MCJ2179255.1"/>
    <property type="molecule type" value="Genomic_DNA"/>
</dbReference>
<gene>
    <name evidence="3" type="ORF">MTR64_11805</name>
</gene>
<keyword evidence="4" id="KW-1185">Reference proteome</keyword>
<feature type="compositionally biased region" description="Low complexity" evidence="1">
    <location>
        <begin position="76"/>
        <end position="87"/>
    </location>
</feature>
<evidence type="ECO:0000313" key="4">
    <source>
        <dbReference type="Proteomes" id="UP001162880"/>
    </source>
</evidence>
<accession>A0ABT0B2J3</accession>
<keyword evidence="2" id="KW-0732">Signal</keyword>
<feature type="compositionally biased region" description="Low complexity" evidence="1">
    <location>
        <begin position="95"/>
        <end position="112"/>
    </location>
</feature>
<evidence type="ECO:0000256" key="1">
    <source>
        <dbReference type="SAM" id="MobiDB-lite"/>
    </source>
</evidence>
<dbReference type="RefSeq" id="WP_243994056.1">
    <property type="nucleotide sequence ID" value="NZ_JALHLE010000017.1"/>
</dbReference>
<evidence type="ECO:0000256" key="2">
    <source>
        <dbReference type="SAM" id="SignalP"/>
    </source>
</evidence>
<reference evidence="3" key="1">
    <citation type="submission" date="2022-03" db="EMBL/GenBank/DDBJ databases">
        <title>Identification of a novel bacterium isolated from mangrove sediments.</title>
        <authorList>
            <person name="Pan X."/>
        </authorList>
    </citation>
    <scope>NUCLEOTIDE SEQUENCE</scope>
    <source>
        <strain evidence="3">B2580</strain>
    </source>
</reference>
<feature type="signal peptide" evidence="2">
    <location>
        <begin position="1"/>
        <end position="25"/>
    </location>
</feature>
<feature type="compositionally biased region" description="Polar residues" evidence="1">
    <location>
        <begin position="117"/>
        <end position="139"/>
    </location>
</feature>
<feature type="region of interest" description="Disordered" evidence="1">
    <location>
        <begin position="76"/>
        <end position="139"/>
    </location>
</feature>